<gene>
    <name evidence="2" type="ORF">LECACI_7A001903</name>
</gene>
<dbReference type="EMBL" id="CAVMBE010000008">
    <property type="protein sequence ID" value="CAK3866255.1"/>
    <property type="molecule type" value="Genomic_DNA"/>
</dbReference>
<feature type="region of interest" description="Disordered" evidence="1">
    <location>
        <begin position="1"/>
        <end position="167"/>
    </location>
</feature>
<name>A0AAI8YTU5_9PEZI</name>
<reference evidence="2" key="1">
    <citation type="submission" date="2023-11" db="EMBL/GenBank/DDBJ databases">
        <authorList>
            <person name="Alioto T."/>
            <person name="Alioto T."/>
            <person name="Gomez Garrido J."/>
        </authorList>
    </citation>
    <scope>NUCLEOTIDE SEQUENCE</scope>
</reference>
<organism evidence="2 3">
    <name type="scientific">Lecanosticta acicola</name>
    <dbReference type="NCBI Taxonomy" id="111012"/>
    <lineage>
        <taxon>Eukaryota</taxon>
        <taxon>Fungi</taxon>
        <taxon>Dikarya</taxon>
        <taxon>Ascomycota</taxon>
        <taxon>Pezizomycotina</taxon>
        <taxon>Dothideomycetes</taxon>
        <taxon>Dothideomycetidae</taxon>
        <taxon>Mycosphaerellales</taxon>
        <taxon>Mycosphaerellaceae</taxon>
        <taxon>Lecanosticta</taxon>
    </lineage>
</organism>
<sequence>MPCKRTYSEAYGAQTSANKAGKFSGFDRAVQQASAGGKFNRPSVFDPRYQEAEEYWKGNDDDDDSEEEEEDEDEDDEGDGEEEDEIDEQGKGVEDEEYMDNEDGGDFEEDEDDSDEEDDEESDEEYSEEDNCKHDDDDSPPSPQDSGYDSCCEQNEKSVEPSEELTRNGTILELNDYKPANMAYWLRRKLRSRRDNNFPSILIIRRSSFTMEQLHDVLDLVQPEKLMLNNYTPADGFWGMMFQALGERKLRFLKITCKADMMGWKVARRSGAATERYWPGDGLNVKMEGYEEVAIGTVDYASQFEDLAGRSATMF</sequence>
<evidence type="ECO:0000313" key="3">
    <source>
        <dbReference type="Proteomes" id="UP001296104"/>
    </source>
</evidence>
<protein>
    <submittedName>
        <fullName evidence="2">Uncharacterized protein</fullName>
    </submittedName>
</protein>
<feature type="compositionally biased region" description="Basic and acidic residues" evidence="1">
    <location>
        <begin position="48"/>
        <end position="59"/>
    </location>
</feature>
<dbReference type="Proteomes" id="UP001296104">
    <property type="component" value="Unassembled WGS sequence"/>
</dbReference>
<evidence type="ECO:0000256" key="1">
    <source>
        <dbReference type="SAM" id="MobiDB-lite"/>
    </source>
</evidence>
<dbReference type="AlphaFoldDB" id="A0AAI8YTU5"/>
<evidence type="ECO:0000313" key="2">
    <source>
        <dbReference type="EMBL" id="CAK3866255.1"/>
    </source>
</evidence>
<feature type="compositionally biased region" description="Acidic residues" evidence="1">
    <location>
        <begin position="94"/>
        <end position="129"/>
    </location>
</feature>
<comment type="caution">
    <text evidence="2">The sequence shown here is derived from an EMBL/GenBank/DDBJ whole genome shotgun (WGS) entry which is preliminary data.</text>
</comment>
<accession>A0AAI8YTU5</accession>
<keyword evidence="3" id="KW-1185">Reference proteome</keyword>
<proteinExistence type="predicted"/>
<feature type="compositionally biased region" description="Basic and acidic residues" evidence="1">
    <location>
        <begin position="154"/>
        <end position="166"/>
    </location>
</feature>
<feature type="compositionally biased region" description="Acidic residues" evidence="1">
    <location>
        <begin position="60"/>
        <end position="87"/>
    </location>
</feature>